<protein>
    <submittedName>
        <fullName evidence="1">Uncharacterized protein</fullName>
    </submittedName>
</protein>
<dbReference type="InParanoid" id="M0ME19"/>
<dbReference type="PATRIC" id="fig|1227455.4.peg.3248"/>
<dbReference type="AlphaFoldDB" id="M0ME19"/>
<dbReference type="Proteomes" id="UP000011669">
    <property type="component" value="Unassembled WGS sequence"/>
</dbReference>
<accession>M0ME19</accession>
<dbReference type="RefSeq" id="WP_006079048.1">
    <property type="nucleotide sequence ID" value="NZ_AOMD01000033.1"/>
</dbReference>
<gene>
    <name evidence="1" type="ORF">C449_15973</name>
</gene>
<sequence length="159" mass="17152">MSQNQDTTAWRIDPAGSDVIEMSILLESQPAPSIGTTGTWSFKLVPDGRTEPHIDRYERLVAYQDYAGLYALHEPMGGGVEYTETHDGQPPGGSLLVALRPADWDSTGRGVWGLIAGVDDSTEVPEQQCLVDVELAYLAQLGDYSDTAAVREALENGGI</sequence>
<dbReference type="EMBL" id="AOMD01000033">
    <property type="protein sequence ID" value="EMA42655.1"/>
    <property type="molecule type" value="Genomic_DNA"/>
</dbReference>
<proteinExistence type="predicted"/>
<name>M0ME19_9EURY</name>
<dbReference type="STRING" id="1227455.C449_15973"/>
<evidence type="ECO:0000313" key="2">
    <source>
        <dbReference type="Proteomes" id="UP000011669"/>
    </source>
</evidence>
<reference evidence="1 2" key="1">
    <citation type="journal article" date="2014" name="PLoS Genet.">
        <title>Phylogenetically driven sequencing of extremely halophilic archaea reveals strategies for static and dynamic osmo-response.</title>
        <authorList>
            <person name="Becker E.A."/>
            <person name="Seitzer P.M."/>
            <person name="Tritt A."/>
            <person name="Larsen D."/>
            <person name="Krusor M."/>
            <person name="Yao A.I."/>
            <person name="Wu D."/>
            <person name="Madern D."/>
            <person name="Eisen J.A."/>
            <person name="Darling A.E."/>
            <person name="Facciotti M.T."/>
        </authorList>
    </citation>
    <scope>NUCLEOTIDE SEQUENCE [LARGE SCALE GENOMIC DNA]</scope>
    <source>
        <strain evidence="1 2">DSM 5350</strain>
    </source>
</reference>
<comment type="caution">
    <text evidence="1">The sequence shown here is derived from an EMBL/GenBank/DDBJ whole genome shotgun (WGS) entry which is preliminary data.</text>
</comment>
<evidence type="ECO:0000313" key="1">
    <source>
        <dbReference type="EMBL" id="EMA42655.1"/>
    </source>
</evidence>
<organism evidence="1 2">
    <name type="scientific">Halococcus saccharolyticus DSM 5350</name>
    <dbReference type="NCBI Taxonomy" id="1227455"/>
    <lineage>
        <taxon>Archaea</taxon>
        <taxon>Methanobacteriati</taxon>
        <taxon>Methanobacteriota</taxon>
        <taxon>Stenosarchaea group</taxon>
        <taxon>Halobacteria</taxon>
        <taxon>Halobacteriales</taxon>
        <taxon>Halococcaceae</taxon>
        <taxon>Halococcus</taxon>
    </lineage>
</organism>
<keyword evidence="2" id="KW-1185">Reference proteome</keyword>